<name>A0A8J8NRG3_HALGN</name>
<feature type="region of interest" description="Disordered" evidence="1">
    <location>
        <begin position="26"/>
        <end position="49"/>
    </location>
</feature>
<sequence length="523" mass="60152">MAEPIHKHSLHFDSEVSSNTAATPAYLPLTQHPHSPETPPLQPPPLQQDDHMTPFKRIKFLIRTLSAGKYTTNFYNNAKSEHASVCGGVITVILTTFILVNVYLIFASIFAKNQWNIQQDGVPIIAYQRNSTTVMNKTTDCTRGDKLCEAITIKDFLNQMENMDYRVYFLNQSQTNCSNLRISIFLYELESKGQKNITTMKFVQEAYNALRCKISMKDFSNTDAAKNLTQSELAFMKYDRFSYLNLRLYFVIEGLQPDNYVESNFKLSTILANEGVQEQFRTSMSIRPRSTYTDKLMLVNYENVESIWDLEALLGGPDASQDLKSVQRSEEDAELSSTVPSDSVRIYFQFATSATKYKRYPDSILTGLQKFGGLLGLFKFSILLAYLHKKRFEKKLMLKMRKGVESKPDEIGDTQSVAPALHRGDMINQSHMVTTTQNTNNEDPLLKAKSYEQQLAQQKFEEIFNFENFRHLLIRTQQLEGELREVKAEMQEMRECIMRGKSGGYIREQLGEDRHQIEQLCKQ</sequence>
<gene>
    <name evidence="3" type="ORF">FGO68_gene2781</name>
</gene>
<keyword evidence="2" id="KW-0812">Transmembrane</keyword>
<evidence type="ECO:0000313" key="4">
    <source>
        <dbReference type="Proteomes" id="UP000785679"/>
    </source>
</evidence>
<organism evidence="3 4">
    <name type="scientific">Halteria grandinella</name>
    <dbReference type="NCBI Taxonomy" id="5974"/>
    <lineage>
        <taxon>Eukaryota</taxon>
        <taxon>Sar</taxon>
        <taxon>Alveolata</taxon>
        <taxon>Ciliophora</taxon>
        <taxon>Intramacronucleata</taxon>
        <taxon>Spirotrichea</taxon>
        <taxon>Stichotrichia</taxon>
        <taxon>Sporadotrichida</taxon>
        <taxon>Halteriidae</taxon>
        <taxon>Halteria</taxon>
    </lineage>
</organism>
<evidence type="ECO:0000256" key="1">
    <source>
        <dbReference type="SAM" id="MobiDB-lite"/>
    </source>
</evidence>
<dbReference type="AlphaFoldDB" id="A0A8J8NRG3"/>
<accession>A0A8J8NRG3</accession>
<keyword evidence="4" id="KW-1185">Reference proteome</keyword>
<evidence type="ECO:0000313" key="3">
    <source>
        <dbReference type="EMBL" id="TNV79738.1"/>
    </source>
</evidence>
<feature type="compositionally biased region" description="Pro residues" evidence="1">
    <location>
        <begin position="36"/>
        <end position="46"/>
    </location>
</feature>
<keyword evidence="2" id="KW-1133">Transmembrane helix</keyword>
<reference evidence="3" key="1">
    <citation type="submission" date="2019-06" db="EMBL/GenBank/DDBJ databases">
        <authorList>
            <person name="Zheng W."/>
        </authorList>
    </citation>
    <scope>NUCLEOTIDE SEQUENCE</scope>
    <source>
        <strain evidence="3">QDHG01</strain>
    </source>
</reference>
<protein>
    <submittedName>
        <fullName evidence="3">Uncharacterized protein</fullName>
    </submittedName>
</protein>
<proteinExistence type="predicted"/>
<evidence type="ECO:0000256" key="2">
    <source>
        <dbReference type="SAM" id="Phobius"/>
    </source>
</evidence>
<comment type="caution">
    <text evidence="3">The sequence shown here is derived from an EMBL/GenBank/DDBJ whole genome shotgun (WGS) entry which is preliminary data.</text>
</comment>
<dbReference type="EMBL" id="RRYP01008494">
    <property type="protein sequence ID" value="TNV79738.1"/>
    <property type="molecule type" value="Genomic_DNA"/>
</dbReference>
<feature type="transmembrane region" description="Helical" evidence="2">
    <location>
        <begin position="85"/>
        <end position="110"/>
    </location>
</feature>
<dbReference type="Proteomes" id="UP000785679">
    <property type="component" value="Unassembled WGS sequence"/>
</dbReference>
<keyword evidence="2" id="KW-0472">Membrane</keyword>